<dbReference type="SUPFAM" id="SSF56672">
    <property type="entry name" value="DNA/RNA polymerases"/>
    <property type="match status" value="1"/>
</dbReference>
<dbReference type="AlphaFoldDB" id="A0AA38L6J9"/>
<dbReference type="Pfam" id="PF17919">
    <property type="entry name" value="RT_RNaseH_2"/>
    <property type="match status" value="1"/>
</dbReference>
<feature type="non-terminal residue" evidence="2">
    <location>
        <position position="75"/>
    </location>
</feature>
<feature type="non-terminal residue" evidence="2">
    <location>
        <position position="1"/>
    </location>
</feature>
<dbReference type="InterPro" id="IPR041577">
    <property type="entry name" value="RT_RNaseH_2"/>
</dbReference>
<keyword evidence="3" id="KW-1185">Reference proteome</keyword>
<organism evidence="2 3">
    <name type="scientific">Taxus chinensis</name>
    <name type="common">Chinese yew</name>
    <name type="synonym">Taxus wallichiana var. chinensis</name>
    <dbReference type="NCBI Taxonomy" id="29808"/>
    <lineage>
        <taxon>Eukaryota</taxon>
        <taxon>Viridiplantae</taxon>
        <taxon>Streptophyta</taxon>
        <taxon>Embryophyta</taxon>
        <taxon>Tracheophyta</taxon>
        <taxon>Spermatophyta</taxon>
        <taxon>Pinopsida</taxon>
        <taxon>Pinidae</taxon>
        <taxon>Conifers II</taxon>
        <taxon>Cupressales</taxon>
        <taxon>Taxaceae</taxon>
        <taxon>Taxus</taxon>
    </lineage>
</organism>
<dbReference type="InterPro" id="IPR043502">
    <property type="entry name" value="DNA/RNA_pol_sf"/>
</dbReference>
<evidence type="ECO:0000259" key="1">
    <source>
        <dbReference type="Pfam" id="PF17919"/>
    </source>
</evidence>
<feature type="domain" description="Reverse transcriptase/retrotransposon-derived protein RNase H-like" evidence="1">
    <location>
        <begin position="20"/>
        <end position="74"/>
    </location>
</feature>
<proteinExistence type="predicted"/>
<name>A0AA38L6J9_TAXCH</name>
<reference evidence="2 3" key="1">
    <citation type="journal article" date="2021" name="Nat. Plants">
        <title>The Taxus genome provides insights into paclitaxel biosynthesis.</title>
        <authorList>
            <person name="Xiong X."/>
            <person name="Gou J."/>
            <person name="Liao Q."/>
            <person name="Li Y."/>
            <person name="Zhou Q."/>
            <person name="Bi G."/>
            <person name="Li C."/>
            <person name="Du R."/>
            <person name="Wang X."/>
            <person name="Sun T."/>
            <person name="Guo L."/>
            <person name="Liang H."/>
            <person name="Lu P."/>
            <person name="Wu Y."/>
            <person name="Zhang Z."/>
            <person name="Ro D.K."/>
            <person name="Shang Y."/>
            <person name="Huang S."/>
            <person name="Yan J."/>
        </authorList>
    </citation>
    <scope>NUCLEOTIDE SEQUENCE [LARGE SCALE GENOMIC DNA]</scope>
    <source>
        <strain evidence="2">Ta-2019</strain>
    </source>
</reference>
<gene>
    <name evidence="2" type="ORF">KI387_022118</name>
</gene>
<evidence type="ECO:0000313" key="3">
    <source>
        <dbReference type="Proteomes" id="UP000824469"/>
    </source>
</evidence>
<dbReference type="Proteomes" id="UP000824469">
    <property type="component" value="Unassembled WGS sequence"/>
</dbReference>
<evidence type="ECO:0000313" key="2">
    <source>
        <dbReference type="EMBL" id="KAH9313491.1"/>
    </source>
</evidence>
<sequence length="75" mass="8901">LSDHSQPFHHLLRKNVHFEWDKRFQKAFDDLKAYLLSPPVLTPPREGEPFYLHISITDHALRAMILHWDANGKEQ</sequence>
<dbReference type="InterPro" id="IPR043128">
    <property type="entry name" value="Rev_trsase/Diguanyl_cyclase"/>
</dbReference>
<comment type="caution">
    <text evidence="2">The sequence shown here is derived from an EMBL/GenBank/DDBJ whole genome shotgun (WGS) entry which is preliminary data.</text>
</comment>
<dbReference type="Gene3D" id="3.30.70.270">
    <property type="match status" value="1"/>
</dbReference>
<accession>A0AA38L6J9</accession>
<dbReference type="EMBL" id="JAHRHJ020000005">
    <property type="protein sequence ID" value="KAH9313491.1"/>
    <property type="molecule type" value="Genomic_DNA"/>
</dbReference>
<protein>
    <recommendedName>
        <fullName evidence="1">Reverse transcriptase/retrotransposon-derived protein RNase H-like domain-containing protein</fullName>
    </recommendedName>
</protein>